<dbReference type="Pfam" id="PF00335">
    <property type="entry name" value="Tetraspanin"/>
    <property type="match status" value="1"/>
</dbReference>
<dbReference type="CDD" id="cd03127">
    <property type="entry name" value="tetraspanin_LEL"/>
    <property type="match status" value="1"/>
</dbReference>
<keyword evidence="4 6" id="KW-1133">Transmembrane helix</keyword>
<dbReference type="InterPro" id="IPR018503">
    <property type="entry name" value="Tetraspanin_CS"/>
</dbReference>
<evidence type="ECO:0000256" key="3">
    <source>
        <dbReference type="ARBA" id="ARBA00022692"/>
    </source>
</evidence>
<feature type="transmembrane region" description="Helical" evidence="6">
    <location>
        <begin position="54"/>
        <end position="75"/>
    </location>
</feature>
<dbReference type="SUPFAM" id="SSF48652">
    <property type="entry name" value="Tetraspanin"/>
    <property type="match status" value="1"/>
</dbReference>
<evidence type="ECO:0000256" key="4">
    <source>
        <dbReference type="ARBA" id="ARBA00022989"/>
    </source>
</evidence>
<keyword evidence="3 6" id="KW-0812">Transmembrane</keyword>
<dbReference type="Gene3D" id="1.10.1450.10">
    <property type="entry name" value="Tetraspanin"/>
    <property type="match status" value="1"/>
</dbReference>
<dbReference type="InterPro" id="IPR000301">
    <property type="entry name" value="Tetraspanin_animals"/>
</dbReference>
<comment type="similarity">
    <text evidence="2 6">Belongs to the tetraspanin (TM4SF) family.</text>
</comment>
<evidence type="ECO:0000313" key="7">
    <source>
        <dbReference type="Proteomes" id="UP000694941"/>
    </source>
</evidence>
<keyword evidence="5 6" id="KW-0472">Membrane</keyword>
<sequence>MVQGGMSVVKYLLFAFNFIFVVTGIALIAVGAWVQAKAAEYVDFLGDRYASAPILLIVVGVIIFILSFMGCCGAIKENYCMVMTFGVLLFIIFVLELAAGIAAYVYKSEVEAVIREKMEQTMKNYNKTDYEIVKKTWDDVQSNLKCCGANNAIEWIHYLGNDNLPYSCCQEKDPKKECKLTDDHYENGCIDALAKFLEAKIVIVGGVGIGIAFVQVIGIIFSCCLARAIKKEYEQV</sequence>
<feature type="transmembrane region" description="Helical" evidence="6">
    <location>
        <begin position="82"/>
        <end position="106"/>
    </location>
</feature>
<dbReference type="PANTHER" id="PTHR19282">
    <property type="entry name" value="TETRASPANIN"/>
    <property type="match status" value="1"/>
</dbReference>
<name>A0ABM1B8K3_LIMPO</name>
<dbReference type="Proteomes" id="UP000694941">
    <property type="component" value="Unplaced"/>
</dbReference>
<gene>
    <name evidence="8" type="primary">LOC106461690</name>
</gene>
<dbReference type="PROSITE" id="PS00421">
    <property type="entry name" value="TM4_1"/>
    <property type="match status" value="1"/>
</dbReference>
<dbReference type="RefSeq" id="XP_013776990.1">
    <property type="nucleotide sequence ID" value="XM_013921536.1"/>
</dbReference>
<dbReference type="PANTHER" id="PTHR19282:SF456">
    <property type="entry name" value="CD63 MOLECULE"/>
    <property type="match status" value="1"/>
</dbReference>
<dbReference type="InterPro" id="IPR018499">
    <property type="entry name" value="Tetraspanin/Peripherin"/>
</dbReference>
<reference evidence="8" key="1">
    <citation type="submission" date="2025-08" db="UniProtKB">
        <authorList>
            <consortium name="RefSeq"/>
        </authorList>
    </citation>
    <scope>IDENTIFICATION</scope>
    <source>
        <tissue evidence="8">Muscle</tissue>
    </source>
</reference>
<accession>A0ABM1B8K3</accession>
<keyword evidence="7" id="KW-1185">Reference proteome</keyword>
<evidence type="ECO:0000256" key="6">
    <source>
        <dbReference type="RuleBase" id="RU361218"/>
    </source>
</evidence>
<proteinExistence type="inferred from homology"/>
<organism evidence="7 8">
    <name type="scientific">Limulus polyphemus</name>
    <name type="common">Atlantic horseshoe crab</name>
    <dbReference type="NCBI Taxonomy" id="6850"/>
    <lineage>
        <taxon>Eukaryota</taxon>
        <taxon>Metazoa</taxon>
        <taxon>Ecdysozoa</taxon>
        <taxon>Arthropoda</taxon>
        <taxon>Chelicerata</taxon>
        <taxon>Merostomata</taxon>
        <taxon>Xiphosura</taxon>
        <taxon>Limulidae</taxon>
        <taxon>Limulus</taxon>
    </lineage>
</organism>
<evidence type="ECO:0000256" key="2">
    <source>
        <dbReference type="ARBA" id="ARBA00006840"/>
    </source>
</evidence>
<feature type="transmembrane region" description="Helical" evidence="6">
    <location>
        <begin position="12"/>
        <end position="34"/>
    </location>
</feature>
<evidence type="ECO:0000313" key="8">
    <source>
        <dbReference type="RefSeq" id="XP_013776990.1"/>
    </source>
</evidence>
<protein>
    <recommendedName>
        <fullName evidence="6">Tetraspanin</fullName>
    </recommendedName>
</protein>
<dbReference type="PRINTS" id="PR00259">
    <property type="entry name" value="TMFOUR"/>
</dbReference>
<evidence type="ECO:0000256" key="1">
    <source>
        <dbReference type="ARBA" id="ARBA00004141"/>
    </source>
</evidence>
<dbReference type="PIRSF" id="PIRSF002419">
    <property type="entry name" value="Tetraspanin"/>
    <property type="match status" value="1"/>
</dbReference>
<comment type="subcellular location">
    <subcellularLocation>
        <location evidence="1 6">Membrane</location>
        <topology evidence="1 6">Multi-pass membrane protein</topology>
    </subcellularLocation>
</comment>
<dbReference type="GeneID" id="106461690"/>
<feature type="transmembrane region" description="Helical" evidence="6">
    <location>
        <begin position="201"/>
        <end position="226"/>
    </location>
</feature>
<evidence type="ECO:0000256" key="5">
    <source>
        <dbReference type="ARBA" id="ARBA00023136"/>
    </source>
</evidence>
<dbReference type="InterPro" id="IPR008952">
    <property type="entry name" value="Tetraspanin_EC2_sf"/>
</dbReference>